<reference evidence="2 3" key="1">
    <citation type="submission" date="2018-12" db="EMBL/GenBank/DDBJ databases">
        <authorList>
            <person name="Grouzdev D.S."/>
            <person name="Krutkina M.S."/>
        </authorList>
    </citation>
    <scope>NUCLEOTIDE SEQUENCE [LARGE SCALE GENOMIC DNA]</scope>
    <source>
        <strain evidence="2 3">RmlP026</strain>
    </source>
</reference>
<name>A0A4Q2UA85_9HYPH</name>
<proteinExistence type="predicted"/>
<dbReference type="SUPFAM" id="SSF54909">
    <property type="entry name" value="Dimeric alpha+beta barrel"/>
    <property type="match status" value="1"/>
</dbReference>
<dbReference type="GO" id="GO:0004497">
    <property type="term" value="F:monooxygenase activity"/>
    <property type="evidence" value="ECO:0007669"/>
    <property type="project" value="UniProtKB-KW"/>
</dbReference>
<keyword evidence="2" id="KW-0560">Oxidoreductase</keyword>
<dbReference type="PROSITE" id="PS51725">
    <property type="entry name" value="ABM"/>
    <property type="match status" value="1"/>
</dbReference>
<reference evidence="2 3" key="2">
    <citation type="submission" date="2019-02" db="EMBL/GenBank/DDBJ databases">
        <title>'Lichenibacterium ramalinii' gen. nov. sp. nov., 'Lichenibacterium minor' gen. nov. sp. nov.</title>
        <authorList>
            <person name="Pankratov T."/>
        </authorList>
    </citation>
    <scope>NUCLEOTIDE SEQUENCE [LARGE SCALE GENOMIC DNA]</scope>
    <source>
        <strain evidence="2 3">RmlP026</strain>
    </source>
</reference>
<protein>
    <submittedName>
        <fullName evidence="2">Antibiotic biosynthesis monooxygenase</fullName>
    </submittedName>
</protein>
<dbReference type="PANTHER" id="PTHR33336">
    <property type="entry name" value="QUINOL MONOOXYGENASE YGIN-RELATED"/>
    <property type="match status" value="1"/>
</dbReference>
<accession>A0A4Q2UA85</accession>
<dbReference type="Gene3D" id="3.30.70.100">
    <property type="match status" value="1"/>
</dbReference>
<dbReference type="Pfam" id="PF03992">
    <property type="entry name" value="ABM"/>
    <property type="match status" value="1"/>
</dbReference>
<evidence type="ECO:0000259" key="1">
    <source>
        <dbReference type="PROSITE" id="PS51725"/>
    </source>
</evidence>
<dbReference type="AlphaFoldDB" id="A0A4Q2UA85"/>
<gene>
    <name evidence="2" type="ORF">D3273_00150</name>
</gene>
<evidence type="ECO:0000313" key="3">
    <source>
        <dbReference type="Proteomes" id="UP000290759"/>
    </source>
</evidence>
<dbReference type="InterPro" id="IPR011008">
    <property type="entry name" value="Dimeric_a/b-barrel"/>
</dbReference>
<organism evidence="2 3">
    <name type="scientific">Lichenibacterium minor</name>
    <dbReference type="NCBI Taxonomy" id="2316528"/>
    <lineage>
        <taxon>Bacteria</taxon>
        <taxon>Pseudomonadati</taxon>
        <taxon>Pseudomonadota</taxon>
        <taxon>Alphaproteobacteria</taxon>
        <taxon>Hyphomicrobiales</taxon>
        <taxon>Lichenihabitantaceae</taxon>
        <taxon>Lichenibacterium</taxon>
    </lineage>
</organism>
<dbReference type="PANTHER" id="PTHR33336:SF15">
    <property type="entry name" value="ABM DOMAIN-CONTAINING PROTEIN"/>
    <property type="match status" value="1"/>
</dbReference>
<dbReference type="RefSeq" id="WP_129222562.1">
    <property type="nucleotide sequence ID" value="NZ_QYBB01000001.1"/>
</dbReference>
<dbReference type="Proteomes" id="UP000290759">
    <property type="component" value="Unassembled WGS sequence"/>
</dbReference>
<dbReference type="EMBL" id="QYBB01000001">
    <property type="protein sequence ID" value="RYC33703.1"/>
    <property type="molecule type" value="Genomic_DNA"/>
</dbReference>
<evidence type="ECO:0000313" key="2">
    <source>
        <dbReference type="EMBL" id="RYC33703.1"/>
    </source>
</evidence>
<feature type="domain" description="ABM" evidence="1">
    <location>
        <begin position="2"/>
        <end position="90"/>
    </location>
</feature>
<comment type="caution">
    <text evidence="2">The sequence shown here is derived from an EMBL/GenBank/DDBJ whole genome shotgun (WGS) entry which is preliminary data.</text>
</comment>
<dbReference type="InterPro" id="IPR050744">
    <property type="entry name" value="AI-2_Isomerase_LsrG"/>
</dbReference>
<keyword evidence="3" id="KW-1185">Reference proteome</keyword>
<sequence length="98" mass="11202">MIYVIATVHIHPGKRADFLEAARSVIAHTVKEEGCLSYDLTSSITEPNAFVFVERWASRDALAAHFDTPHLQEWRRVSADYVVDRKVEVIHPEKVEDL</sequence>
<dbReference type="InterPro" id="IPR007138">
    <property type="entry name" value="ABM_dom"/>
</dbReference>
<dbReference type="OrthoDB" id="287932at2"/>
<keyword evidence="2" id="KW-0503">Monooxygenase</keyword>